<evidence type="ECO:0000256" key="3">
    <source>
        <dbReference type="ARBA" id="ARBA00022448"/>
    </source>
</evidence>
<keyword evidence="8" id="KW-0408">Iron</keyword>
<comment type="subcellular location">
    <subcellularLocation>
        <location evidence="1 14">Cell outer membrane</location>
        <topology evidence="1 14">Multi-pass membrane protein</topology>
    </subcellularLocation>
</comment>
<evidence type="ECO:0000259" key="16">
    <source>
        <dbReference type="Pfam" id="PF00593"/>
    </source>
</evidence>
<dbReference type="EMBL" id="CP055153">
    <property type="protein sequence ID" value="QMU27720.1"/>
    <property type="molecule type" value="Genomic_DNA"/>
</dbReference>
<keyword evidence="3 14" id="KW-0813">Transport</keyword>
<dbReference type="PANTHER" id="PTHR32552">
    <property type="entry name" value="FERRICHROME IRON RECEPTOR-RELATED"/>
    <property type="match status" value="1"/>
</dbReference>
<evidence type="ECO:0000256" key="8">
    <source>
        <dbReference type="ARBA" id="ARBA00023004"/>
    </source>
</evidence>
<keyword evidence="19" id="KW-1185">Reference proteome</keyword>
<evidence type="ECO:0000256" key="4">
    <source>
        <dbReference type="ARBA" id="ARBA00022452"/>
    </source>
</evidence>
<keyword evidence="9" id="KW-0406">Ion transport</keyword>
<dbReference type="SUPFAM" id="SSF56935">
    <property type="entry name" value="Porins"/>
    <property type="match status" value="1"/>
</dbReference>
<evidence type="ECO:0000256" key="9">
    <source>
        <dbReference type="ARBA" id="ARBA00023065"/>
    </source>
</evidence>
<dbReference type="KEGG" id="add:HUW48_06520"/>
<keyword evidence="6 14" id="KW-0812">Transmembrane</keyword>
<evidence type="ECO:0000313" key="18">
    <source>
        <dbReference type="EMBL" id="QMU27720.1"/>
    </source>
</evidence>
<protein>
    <submittedName>
        <fullName evidence="18">TonB-dependent receptor</fullName>
    </submittedName>
</protein>
<sequence length="829" mass="91266">MIDFDLLPKFLKTGFLFILLSFFTNLYANAQEFAYLDENVGNGSIKGSITSTDGNPVGFVNVYIKGTNKGAITTEDGKFYIKNIKEGSYTLIASFMGLQAQEITVSVTNNESSLADFTLPKNSQQLNEVMVTATRSKNKTPVTIGKIAISPLDLPQSVTIVNSQVIADQQASKLSDVIRNVNGVSLGTTRGTTSETFFARGYNLGANNIMKNGARVNSGAIPEASTLEKVEVLKGSAALLYGNVSGGAVINMVTKQPKFEYGGEVSLRAGSYNLWKPIADVYGPISKNLAFRVIGTYESAESYRKSVESKRLYVNPSLLYKLGAKTEILVQGDYLKADLTPDFGIGTLDSKIPTSVSRSSFFNAPWAYNEIEQRTASININHQLSNSWKLSVMGSNQSFDRNYFSTERIQADADGDWGRKLTRSKIAEDYYTGQVNLTGSFNTGAFEHKLLVGTDAERYLNTSNAFNIASLGLGGVYDSINILNPIKFIARTDEPLATNTTRTEAPTYRFGTYVQDLIKISEKFKVLAGLRWSYQKTVAAKTYDVATDAQTPNPTAADRYDRAFSPRVGIVYQPVSNTAFFASYSNNFTPNTGRDVFNENLAPSIIDQYEVGIKNDFFNDKLSANFTLYHIINNNLAQQAQFLADGVTVNTDANIKELTGQTTSDGAELDLSGNITQGLNFLAGYSYNFMRYTKTSSENGSYLEGERLVSNPAHTANATLFYTLQNTALKGLKVGVSGFYTGERNAGWNTQHVVTRNPDNTVTRTLNKRLVPVTSFTTLDLSLGYNIKQFTILGKISNITNELNYYVHENYSVNPIPPRQFVTTVSFRF</sequence>
<dbReference type="Pfam" id="PF07715">
    <property type="entry name" value="Plug"/>
    <property type="match status" value="1"/>
</dbReference>
<evidence type="ECO:0000256" key="7">
    <source>
        <dbReference type="ARBA" id="ARBA00022729"/>
    </source>
</evidence>
<evidence type="ECO:0000256" key="12">
    <source>
        <dbReference type="ARBA" id="ARBA00023170"/>
    </source>
</evidence>
<evidence type="ECO:0000259" key="17">
    <source>
        <dbReference type="Pfam" id="PF07715"/>
    </source>
</evidence>
<dbReference type="PROSITE" id="PS52016">
    <property type="entry name" value="TONB_DEPENDENT_REC_3"/>
    <property type="match status" value="1"/>
</dbReference>
<evidence type="ECO:0000256" key="14">
    <source>
        <dbReference type="PROSITE-ProRule" id="PRU01360"/>
    </source>
</evidence>
<evidence type="ECO:0000256" key="10">
    <source>
        <dbReference type="ARBA" id="ARBA00023077"/>
    </source>
</evidence>
<evidence type="ECO:0000256" key="15">
    <source>
        <dbReference type="RuleBase" id="RU003357"/>
    </source>
</evidence>
<keyword evidence="12 18" id="KW-0675">Receptor</keyword>
<accession>A0A7L7L4L4</accession>
<dbReference type="PANTHER" id="PTHR32552:SF68">
    <property type="entry name" value="FERRICHROME OUTER MEMBRANE TRANSPORTER_PHAGE RECEPTOR"/>
    <property type="match status" value="1"/>
</dbReference>
<dbReference type="InterPro" id="IPR010105">
    <property type="entry name" value="TonB_sidphr_rcpt"/>
</dbReference>
<reference evidence="18 19" key="1">
    <citation type="submission" date="2020-08" db="EMBL/GenBank/DDBJ databases">
        <title>Adhaeribacter dokdonensis sp. nov., isolated from the rhizosphere of Elymus tsukushiensis, a plant native to the Dokdo Islands, Republic of Korea.</title>
        <authorList>
            <person name="Ghim S.Y."/>
        </authorList>
    </citation>
    <scope>NUCLEOTIDE SEQUENCE [LARGE SCALE GENOMIC DNA]</scope>
    <source>
        <strain evidence="18 19">KUDC8001</strain>
    </source>
</reference>
<comment type="similarity">
    <text evidence="2 14 15">Belongs to the TonB-dependent receptor family.</text>
</comment>
<dbReference type="InterPro" id="IPR000531">
    <property type="entry name" value="Beta-barrel_TonB"/>
</dbReference>
<evidence type="ECO:0000256" key="11">
    <source>
        <dbReference type="ARBA" id="ARBA00023136"/>
    </source>
</evidence>
<evidence type="ECO:0000256" key="1">
    <source>
        <dbReference type="ARBA" id="ARBA00004571"/>
    </source>
</evidence>
<proteinExistence type="inferred from homology"/>
<evidence type="ECO:0000256" key="13">
    <source>
        <dbReference type="ARBA" id="ARBA00023237"/>
    </source>
</evidence>
<dbReference type="Pfam" id="PF13715">
    <property type="entry name" value="CarbopepD_reg_2"/>
    <property type="match status" value="1"/>
</dbReference>
<dbReference type="GO" id="GO:0015344">
    <property type="term" value="F:siderophore uptake transmembrane transporter activity"/>
    <property type="evidence" value="ECO:0007669"/>
    <property type="project" value="TreeGrafter"/>
</dbReference>
<name>A0A7L7L4L4_9BACT</name>
<dbReference type="InterPro" id="IPR037066">
    <property type="entry name" value="Plug_dom_sf"/>
</dbReference>
<dbReference type="InterPro" id="IPR012910">
    <property type="entry name" value="Plug_dom"/>
</dbReference>
<gene>
    <name evidence="18" type="ORF">HUW48_06520</name>
</gene>
<dbReference type="SUPFAM" id="SSF49464">
    <property type="entry name" value="Carboxypeptidase regulatory domain-like"/>
    <property type="match status" value="1"/>
</dbReference>
<dbReference type="CDD" id="cd01347">
    <property type="entry name" value="ligand_gated_channel"/>
    <property type="match status" value="1"/>
</dbReference>
<dbReference type="InterPro" id="IPR036942">
    <property type="entry name" value="Beta-barrel_TonB_sf"/>
</dbReference>
<dbReference type="Gene3D" id="2.170.130.10">
    <property type="entry name" value="TonB-dependent receptor, plug domain"/>
    <property type="match status" value="1"/>
</dbReference>
<feature type="domain" description="TonB-dependent receptor-like beta-barrel" evidence="16">
    <location>
        <begin position="330"/>
        <end position="799"/>
    </location>
</feature>
<dbReference type="AlphaFoldDB" id="A0A7L7L4L4"/>
<evidence type="ECO:0000313" key="19">
    <source>
        <dbReference type="Proteomes" id="UP000514509"/>
    </source>
</evidence>
<evidence type="ECO:0000256" key="5">
    <source>
        <dbReference type="ARBA" id="ARBA00022496"/>
    </source>
</evidence>
<organism evidence="18 19">
    <name type="scientific">Adhaeribacter radiodurans</name>
    <dbReference type="NCBI Taxonomy" id="2745197"/>
    <lineage>
        <taxon>Bacteria</taxon>
        <taxon>Pseudomonadati</taxon>
        <taxon>Bacteroidota</taxon>
        <taxon>Cytophagia</taxon>
        <taxon>Cytophagales</taxon>
        <taxon>Hymenobacteraceae</taxon>
        <taxon>Adhaeribacter</taxon>
    </lineage>
</organism>
<dbReference type="Gene3D" id="2.60.40.1120">
    <property type="entry name" value="Carboxypeptidase-like, regulatory domain"/>
    <property type="match status" value="1"/>
</dbReference>
<keyword evidence="11 14" id="KW-0472">Membrane</keyword>
<evidence type="ECO:0000256" key="6">
    <source>
        <dbReference type="ARBA" id="ARBA00022692"/>
    </source>
</evidence>
<dbReference type="GO" id="GO:0038023">
    <property type="term" value="F:signaling receptor activity"/>
    <property type="evidence" value="ECO:0007669"/>
    <property type="project" value="InterPro"/>
</dbReference>
<dbReference type="InterPro" id="IPR039426">
    <property type="entry name" value="TonB-dep_rcpt-like"/>
</dbReference>
<dbReference type="NCBIfam" id="TIGR01783">
    <property type="entry name" value="TonB-siderophor"/>
    <property type="match status" value="1"/>
</dbReference>
<keyword evidence="7" id="KW-0732">Signal</keyword>
<keyword evidence="4 14" id="KW-1134">Transmembrane beta strand</keyword>
<keyword evidence="10 15" id="KW-0798">TonB box</keyword>
<keyword evidence="5" id="KW-0410">Iron transport</keyword>
<dbReference type="Gene3D" id="2.40.170.20">
    <property type="entry name" value="TonB-dependent receptor, beta-barrel domain"/>
    <property type="match status" value="1"/>
</dbReference>
<dbReference type="GO" id="GO:0009279">
    <property type="term" value="C:cell outer membrane"/>
    <property type="evidence" value="ECO:0007669"/>
    <property type="project" value="UniProtKB-SubCell"/>
</dbReference>
<dbReference type="Pfam" id="PF00593">
    <property type="entry name" value="TonB_dep_Rec_b-barrel"/>
    <property type="match status" value="1"/>
</dbReference>
<feature type="domain" description="TonB-dependent receptor plug" evidence="17">
    <location>
        <begin position="152"/>
        <end position="248"/>
    </location>
</feature>
<dbReference type="RefSeq" id="WP_182414914.1">
    <property type="nucleotide sequence ID" value="NZ_CP055153.1"/>
</dbReference>
<dbReference type="Proteomes" id="UP000514509">
    <property type="component" value="Chromosome"/>
</dbReference>
<dbReference type="InterPro" id="IPR008969">
    <property type="entry name" value="CarboxyPept-like_regulatory"/>
</dbReference>
<dbReference type="GO" id="GO:0015891">
    <property type="term" value="P:siderophore transport"/>
    <property type="evidence" value="ECO:0007669"/>
    <property type="project" value="InterPro"/>
</dbReference>
<keyword evidence="13 14" id="KW-0998">Cell outer membrane</keyword>
<evidence type="ECO:0000256" key="2">
    <source>
        <dbReference type="ARBA" id="ARBA00009810"/>
    </source>
</evidence>